<name>E9D6S8_COCPS</name>
<dbReference type="Proteomes" id="UP000002497">
    <property type="component" value="Unassembled WGS sequence"/>
</dbReference>
<accession>E9D6S8</accession>
<dbReference type="AlphaFoldDB" id="E9D6S8"/>
<organism evidence="2">
    <name type="scientific">Coccidioides posadasii (strain RMSCC 757 / Silveira)</name>
    <name type="common">Valley fever fungus</name>
    <dbReference type="NCBI Taxonomy" id="443226"/>
    <lineage>
        <taxon>Eukaryota</taxon>
        <taxon>Fungi</taxon>
        <taxon>Dikarya</taxon>
        <taxon>Ascomycota</taxon>
        <taxon>Pezizomycotina</taxon>
        <taxon>Eurotiomycetes</taxon>
        <taxon>Eurotiomycetidae</taxon>
        <taxon>Onygenales</taxon>
        <taxon>Onygenaceae</taxon>
        <taxon>Coccidioides</taxon>
    </lineage>
</organism>
<sequence length="119" mass="14398">MYMLTMISPWSSGKVAHFSCFLIVGQWLRFWTAHNAVLLWYIHFIYRLISHRCWVFSPAHVEPAKYQMQALRWGITSTFKCQAECLKFSNNHQRDKWLIILRPRQNSPYRLDPTRHWTV</sequence>
<dbReference type="VEuPathDB" id="FungiDB:CPSG_05587"/>
<evidence type="ECO:0000313" key="1">
    <source>
        <dbReference type="EMBL" id="EFW17950.1"/>
    </source>
</evidence>
<dbReference type="HOGENOM" id="CLU_2061307_0_0_1"/>
<gene>
    <name evidence="1" type="ORF">CPSG_05587</name>
</gene>
<proteinExistence type="predicted"/>
<dbReference type="EMBL" id="GL636493">
    <property type="protein sequence ID" value="EFW17950.1"/>
    <property type="molecule type" value="Genomic_DNA"/>
</dbReference>
<protein>
    <submittedName>
        <fullName evidence="1">Predicted protein</fullName>
    </submittedName>
</protein>
<reference evidence="2" key="1">
    <citation type="journal article" date="2010" name="Genome Res.">
        <title>Population genomic sequencing of Coccidioides fungi reveals recent hybridization and transposon control.</title>
        <authorList>
            <person name="Neafsey D.E."/>
            <person name="Barker B.M."/>
            <person name="Sharpton T.J."/>
            <person name="Stajich J.E."/>
            <person name="Park D.J."/>
            <person name="Whiston E."/>
            <person name="Hung C.-Y."/>
            <person name="McMahan C."/>
            <person name="White J."/>
            <person name="Sykes S."/>
            <person name="Heiman D."/>
            <person name="Young S."/>
            <person name="Zeng Q."/>
            <person name="Abouelleil A."/>
            <person name="Aftuck L."/>
            <person name="Bessette D."/>
            <person name="Brown A."/>
            <person name="FitzGerald M."/>
            <person name="Lui A."/>
            <person name="Macdonald J.P."/>
            <person name="Priest M."/>
            <person name="Orbach M.J."/>
            <person name="Galgiani J.N."/>
            <person name="Kirkland T.N."/>
            <person name="Cole G.T."/>
            <person name="Birren B.W."/>
            <person name="Henn M.R."/>
            <person name="Taylor J.W."/>
            <person name="Rounsley S.D."/>
        </authorList>
    </citation>
    <scope>NUCLEOTIDE SEQUENCE [LARGE SCALE GENOMIC DNA]</scope>
    <source>
        <strain evidence="2">RMSCC 757 / Silveira</strain>
    </source>
</reference>
<evidence type="ECO:0000313" key="2">
    <source>
        <dbReference type="Proteomes" id="UP000002497"/>
    </source>
</evidence>
<reference evidence="2" key="2">
    <citation type="submission" date="2010-03" db="EMBL/GenBank/DDBJ databases">
        <title>The genome sequence of Coccidioides posadasii strain Silveira.</title>
        <authorList>
            <consortium name="The Broad Institute Genome Sequencing Center for Infectious Disease"/>
            <person name="Neafsey D."/>
            <person name="Orbach M."/>
            <person name="Henn M.R."/>
            <person name="Cole G.T."/>
            <person name="Galgiani J."/>
            <person name="Gardner M.J."/>
            <person name="Kirkland T.N."/>
            <person name="Taylor J.W."/>
            <person name="Young S.K."/>
            <person name="Zeng Q."/>
            <person name="Koehrsen M."/>
            <person name="Alvarado L."/>
            <person name="Berlin A."/>
            <person name="Borenstein D."/>
            <person name="Chapman S.B."/>
            <person name="Chen Z."/>
            <person name="Engels R."/>
            <person name="Freedman E."/>
            <person name="Gellesch M."/>
            <person name="Goldberg J."/>
            <person name="Griggs A."/>
            <person name="Gujja S."/>
            <person name="Heilman E."/>
            <person name="Heiman D."/>
            <person name="Howarth C."/>
            <person name="Jen D."/>
            <person name="Larson L."/>
            <person name="Mehta T."/>
            <person name="Neiman D."/>
            <person name="Park D."/>
            <person name="Pearson M."/>
            <person name="Richards J."/>
            <person name="Roberts A."/>
            <person name="Saif S."/>
            <person name="Shea T."/>
            <person name="Shenoy N."/>
            <person name="Sisk P."/>
            <person name="Stolte C."/>
            <person name="Sykes S."/>
            <person name="Walk T."/>
            <person name="White J."/>
            <person name="Yandava C."/>
            <person name="Haas B."/>
            <person name="Nusbaum C."/>
            <person name="Birren B."/>
        </authorList>
    </citation>
    <scope>NUCLEOTIDE SEQUENCE [LARGE SCALE GENOMIC DNA]</scope>
    <source>
        <strain evidence="2">RMSCC 757 / Silveira</strain>
    </source>
</reference>
<keyword evidence="2" id="KW-1185">Reference proteome</keyword>